<dbReference type="InterPro" id="IPR029058">
    <property type="entry name" value="AB_hydrolase_fold"/>
</dbReference>
<reference evidence="3 4" key="1">
    <citation type="submission" date="2023-11" db="EMBL/GenBank/DDBJ databases">
        <title>Draft genomes analysis of Pseudomonas asiatica isolated from milk, feces and farm soil of cows suffering from clinical mastitis.</title>
        <authorList>
            <person name="Rahman T."/>
            <person name="Das Z.C."/>
            <person name="Hoque M.N."/>
        </authorList>
    </citation>
    <scope>NUCLEOTIDE SEQUENCE [LARGE SCALE GENOMIC DNA]</scope>
    <source>
        <strain evidence="3 4">2F2</strain>
    </source>
</reference>
<dbReference type="GeneID" id="97168192"/>
<dbReference type="InterPro" id="IPR050228">
    <property type="entry name" value="Carboxylesterase_BioH"/>
</dbReference>
<dbReference type="Pfam" id="PF00561">
    <property type="entry name" value="Abhydrolase_1"/>
    <property type="match status" value="1"/>
</dbReference>
<evidence type="ECO:0000256" key="1">
    <source>
        <dbReference type="SAM" id="SignalP"/>
    </source>
</evidence>
<evidence type="ECO:0000259" key="2">
    <source>
        <dbReference type="Pfam" id="PF00561"/>
    </source>
</evidence>
<keyword evidence="4" id="KW-1185">Reference proteome</keyword>
<dbReference type="GO" id="GO:0016787">
    <property type="term" value="F:hydrolase activity"/>
    <property type="evidence" value="ECO:0007669"/>
    <property type="project" value="UniProtKB-KW"/>
</dbReference>
<protein>
    <submittedName>
        <fullName evidence="3">Alpha/beta hydrolase</fullName>
    </submittedName>
</protein>
<comment type="caution">
    <text evidence="3">The sequence shown here is derived from an EMBL/GenBank/DDBJ whole genome shotgun (WGS) entry which is preliminary data.</text>
</comment>
<feature type="domain" description="AB hydrolase-1" evidence="2">
    <location>
        <begin position="50"/>
        <end position="272"/>
    </location>
</feature>
<proteinExistence type="predicted"/>
<keyword evidence="1" id="KW-0732">Signal</keyword>
<gene>
    <name evidence="3" type="ORF">SOW75_09885</name>
</gene>
<dbReference type="PANTHER" id="PTHR43194:SF2">
    <property type="entry name" value="PEROXISOMAL MEMBRANE PROTEIN LPX1"/>
    <property type="match status" value="1"/>
</dbReference>
<dbReference type="Proteomes" id="UP001292116">
    <property type="component" value="Unassembled WGS sequence"/>
</dbReference>
<accession>A0ABU5KYB5</accession>
<organism evidence="3 4">
    <name type="scientific">Pseudomonas asiatica</name>
    <dbReference type="NCBI Taxonomy" id="2219225"/>
    <lineage>
        <taxon>Bacteria</taxon>
        <taxon>Pseudomonadati</taxon>
        <taxon>Pseudomonadota</taxon>
        <taxon>Gammaproteobacteria</taxon>
        <taxon>Pseudomonadales</taxon>
        <taxon>Pseudomonadaceae</taxon>
        <taxon>Pseudomonas</taxon>
    </lineage>
</organism>
<sequence length="293" mass="31410">MRSTYFATSLTLLSFCLASQFAHAKNDVSILTASKGDVHIEALVQGSGKTIVILPSKGRGAHDYDQVASYLADDGYRVIRPEPRGVNGSRAPMDTPTLHDFAADVALVMDKAHTGAAIVVGHAWGSQPARVLAVDRPDLVKGVVLAAASIGKLPPGSSEKPYGRMVEAIKGAGNYALPEAQRIKYLELAFFAPGNDARAWLTGWYDKTHVAQDHARDSTPVESYWSAGNTVPILDLQAEKDAVVIPNILKSMLGDRVEHQVIAGAGHALAPERPKEMADAISRFADRVYASKD</sequence>
<dbReference type="InterPro" id="IPR000073">
    <property type="entry name" value="AB_hydrolase_1"/>
</dbReference>
<dbReference type="RefSeq" id="WP_015270316.1">
    <property type="nucleotide sequence ID" value="NZ_BLJF01000001.1"/>
</dbReference>
<keyword evidence="3" id="KW-0378">Hydrolase</keyword>
<feature type="signal peptide" evidence="1">
    <location>
        <begin position="1"/>
        <end position="24"/>
    </location>
</feature>
<evidence type="ECO:0000313" key="4">
    <source>
        <dbReference type="Proteomes" id="UP001292116"/>
    </source>
</evidence>
<name>A0ABU5KYB5_9PSED</name>
<feature type="chain" id="PRO_5046984125" evidence="1">
    <location>
        <begin position="25"/>
        <end position="293"/>
    </location>
</feature>
<dbReference type="EMBL" id="JAXUBM010000008">
    <property type="protein sequence ID" value="MDZ5738492.1"/>
    <property type="molecule type" value="Genomic_DNA"/>
</dbReference>
<dbReference type="Gene3D" id="3.40.50.1820">
    <property type="entry name" value="alpha/beta hydrolase"/>
    <property type="match status" value="1"/>
</dbReference>
<dbReference type="SUPFAM" id="SSF53474">
    <property type="entry name" value="alpha/beta-Hydrolases"/>
    <property type="match status" value="1"/>
</dbReference>
<evidence type="ECO:0000313" key="3">
    <source>
        <dbReference type="EMBL" id="MDZ5738492.1"/>
    </source>
</evidence>
<dbReference type="PANTHER" id="PTHR43194">
    <property type="entry name" value="HYDROLASE ALPHA/BETA FOLD FAMILY"/>
    <property type="match status" value="1"/>
</dbReference>